<protein>
    <submittedName>
        <fullName evidence="1">Uncharacterized protein</fullName>
    </submittedName>
</protein>
<name>A0A8K0UMR6_9AGAR</name>
<dbReference type="OrthoDB" id="2745898at2759"/>
<sequence>MTFEVVADIVELIVDFLRDDKKSLCNSSQISPVWCYSSQRRLFHKINIRLPLFDERTTMQSAMSFFSGATHLNGFVRELTIYTTGNEAFLDTMSERVVDLHCLAKLSCTLPNLHFVFLDEVTPTFNPNDLSLNMAHFRVPHVRRLEVKNVTVHTPDLFSFFSLSHVFPGLEELSLINVVFGPAGRAPPGMAWNMRLVLSKLLVRDRSTVGGAFWQWLPAETLRAVTTLDISLRTFIGSGFLSARSVLSLVNLLNLTLGWLKFPYTQRNTSHILVIVVDSGDPSPFDEDTIDRFTLSVCSKLHSITFLDNIRTSLIDESVNLTKRILAIAPPSTKQVSFVVLERANLAKSIYRLEALSRCQMRDVADNFERIRVVSSAKDISHEHLSLDAAHTLKPAYQDVVREAFSGCRVALLFH</sequence>
<dbReference type="AlphaFoldDB" id="A0A8K0UMR6"/>
<organism evidence="1 2">
    <name type="scientific">Cristinia sonorae</name>
    <dbReference type="NCBI Taxonomy" id="1940300"/>
    <lineage>
        <taxon>Eukaryota</taxon>
        <taxon>Fungi</taxon>
        <taxon>Dikarya</taxon>
        <taxon>Basidiomycota</taxon>
        <taxon>Agaricomycotina</taxon>
        <taxon>Agaricomycetes</taxon>
        <taxon>Agaricomycetidae</taxon>
        <taxon>Agaricales</taxon>
        <taxon>Pleurotineae</taxon>
        <taxon>Stephanosporaceae</taxon>
        <taxon>Cristinia</taxon>
    </lineage>
</organism>
<proteinExistence type="predicted"/>
<accession>A0A8K0UMR6</accession>
<gene>
    <name evidence="1" type="ORF">BXZ70DRAFT_205943</name>
</gene>
<dbReference type="EMBL" id="JAEVFJ010000017">
    <property type="protein sequence ID" value="KAH8100100.1"/>
    <property type="molecule type" value="Genomic_DNA"/>
</dbReference>
<evidence type="ECO:0000313" key="1">
    <source>
        <dbReference type="EMBL" id="KAH8100100.1"/>
    </source>
</evidence>
<evidence type="ECO:0000313" key="2">
    <source>
        <dbReference type="Proteomes" id="UP000813824"/>
    </source>
</evidence>
<reference evidence="1" key="1">
    <citation type="journal article" date="2021" name="New Phytol.">
        <title>Evolutionary innovations through gain and loss of genes in the ectomycorrhizal Boletales.</title>
        <authorList>
            <person name="Wu G."/>
            <person name="Miyauchi S."/>
            <person name="Morin E."/>
            <person name="Kuo A."/>
            <person name="Drula E."/>
            <person name="Varga T."/>
            <person name="Kohler A."/>
            <person name="Feng B."/>
            <person name="Cao Y."/>
            <person name="Lipzen A."/>
            <person name="Daum C."/>
            <person name="Hundley H."/>
            <person name="Pangilinan J."/>
            <person name="Johnson J."/>
            <person name="Barry K."/>
            <person name="LaButti K."/>
            <person name="Ng V."/>
            <person name="Ahrendt S."/>
            <person name="Min B."/>
            <person name="Choi I.G."/>
            <person name="Park H."/>
            <person name="Plett J.M."/>
            <person name="Magnuson J."/>
            <person name="Spatafora J.W."/>
            <person name="Nagy L.G."/>
            <person name="Henrissat B."/>
            <person name="Grigoriev I.V."/>
            <person name="Yang Z.L."/>
            <person name="Xu J."/>
            <person name="Martin F.M."/>
        </authorList>
    </citation>
    <scope>NUCLEOTIDE SEQUENCE</scope>
    <source>
        <strain evidence="1">KKN 215</strain>
    </source>
</reference>
<dbReference type="Proteomes" id="UP000813824">
    <property type="component" value="Unassembled WGS sequence"/>
</dbReference>
<comment type="caution">
    <text evidence="1">The sequence shown here is derived from an EMBL/GenBank/DDBJ whole genome shotgun (WGS) entry which is preliminary data.</text>
</comment>
<keyword evidence="2" id="KW-1185">Reference proteome</keyword>